<dbReference type="Proteomes" id="UP000595224">
    <property type="component" value="Chromosome"/>
</dbReference>
<feature type="signal peptide" evidence="1">
    <location>
        <begin position="1"/>
        <end position="18"/>
    </location>
</feature>
<reference evidence="2 3" key="1">
    <citation type="submission" date="2020-11" db="EMBL/GenBank/DDBJ databases">
        <title>Treponema Peruensis nv. sp., first commensal Treponema isolated from human feces.</title>
        <authorList>
            <person name="Belkhou C."/>
            <person name="Raes J."/>
        </authorList>
    </citation>
    <scope>NUCLEOTIDE SEQUENCE [LARGE SCALE GENOMIC DNA]</scope>
    <source>
        <strain evidence="2 3">RCC2812</strain>
    </source>
</reference>
<feature type="chain" id="PRO_5032638335" description="Lipoprotein" evidence="1">
    <location>
        <begin position="19"/>
        <end position="136"/>
    </location>
</feature>
<dbReference type="KEGG" id="tper:IWA51_07855"/>
<evidence type="ECO:0008006" key="4">
    <source>
        <dbReference type="Google" id="ProtNLM"/>
    </source>
</evidence>
<keyword evidence="3" id="KW-1185">Reference proteome</keyword>
<accession>A0A7T3V443</accession>
<evidence type="ECO:0000313" key="2">
    <source>
        <dbReference type="EMBL" id="QQA00192.1"/>
    </source>
</evidence>
<evidence type="ECO:0000313" key="3">
    <source>
        <dbReference type="Proteomes" id="UP000595224"/>
    </source>
</evidence>
<evidence type="ECO:0000256" key="1">
    <source>
        <dbReference type="SAM" id="SignalP"/>
    </source>
</evidence>
<dbReference type="RefSeq" id="WP_198442026.1">
    <property type="nucleotide sequence ID" value="NZ_CBCSHE010000001.1"/>
</dbReference>
<gene>
    <name evidence="2" type="ORF">IWA51_07855</name>
</gene>
<protein>
    <recommendedName>
        <fullName evidence="4">Lipoprotein</fullName>
    </recommendedName>
</protein>
<name>A0A7T3V443_9SPIR</name>
<sequence>MRRSVTVLFFFAAAVFFAGCSKSKTIDLSHESYSDLAPGYEWAVVKVPYVAFRSGCGYSDTITGHARNGDIFLVKGSRFAEIPVEADENTSKKKTVASSEKILWYEFDKGWLDQNSVTIYDTKLKAQSAAEKIVSN</sequence>
<dbReference type="AlphaFoldDB" id="A0A7T3V443"/>
<dbReference type="PROSITE" id="PS51257">
    <property type="entry name" value="PROKAR_LIPOPROTEIN"/>
    <property type="match status" value="1"/>
</dbReference>
<keyword evidence="1" id="KW-0732">Signal</keyword>
<organism evidence="2 3">
    <name type="scientific">Treponema peruense</name>
    <dbReference type="NCBI Taxonomy" id="2787628"/>
    <lineage>
        <taxon>Bacteria</taxon>
        <taxon>Pseudomonadati</taxon>
        <taxon>Spirochaetota</taxon>
        <taxon>Spirochaetia</taxon>
        <taxon>Spirochaetales</taxon>
        <taxon>Treponemataceae</taxon>
        <taxon>Treponema</taxon>
    </lineage>
</organism>
<proteinExistence type="predicted"/>
<dbReference type="EMBL" id="CP064936">
    <property type="protein sequence ID" value="QQA00192.1"/>
    <property type="molecule type" value="Genomic_DNA"/>
</dbReference>